<evidence type="ECO:0000256" key="2">
    <source>
        <dbReference type="ARBA" id="ARBA00022723"/>
    </source>
</evidence>
<feature type="region of interest" description="Disordered" evidence="5">
    <location>
        <begin position="263"/>
        <end position="345"/>
    </location>
</feature>
<dbReference type="InterPro" id="IPR034732">
    <property type="entry name" value="EPHD"/>
</dbReference>
<keyword evidence="4" id="KW-0862">Zinc</keyword>
<dbReference type="PROSITE" id="PS51805">
    <property type="entry name" value="EPHD"/>
    <property type="match status" value="1"/>
</dbReference>
<dbReference type="EMBL" id="UZAI01001108">
    <property type="protein sequence ID" value="VDO58977.1"/>
    <property type="molecule type" value="Genomic_DNA"/>
</dbReference>
<name>A0A183LIV2_9TREM</name>
<dbReference type="Gene3D" id="3.30.40.10">
    <property type="entry name" value="Zinc/RING finger domain, C3HC4 (zinc finger)"/>
    <property type="match status" value="1"/>
</dbReference>
<dbReference type="PANTHER" id="PTHR14955">
    <property type="entry name" value="RETINOIC ACID INDUCED 1/TRANSCRIPTION FACTOR 20"/>
    <property type="match status" value="1"/>
</dbReference>
<dbReference type="InterPro" id="IPR013083">
    <property type="entry name" value="Znf_RING/FYVE/PHD"/>
</dbReference>
<feature type="compositionally biased region" description="Low complexity" evidence="5">
    <location>
        <begin position="190"/>
        <end position="203"/>
    </location>
</feature>
<sequence>MNESSNRNSLVGRNTGLNPNVMRDSLRVLNSSCTVTTTTHALENRSNYPPNTSNHGFLCSENGFNKSISTFPNCSVDSCFPSLTVSMEQNLVTDYSQCHSCGSSPPPPALSPVSSSPTHGSNNQNNQPSSPSPPIIVAEIRGPSSISSQSASEKSSHPRGAFKTNQHAPQILSKPPNSSCPRIASDMFMSSSSSSSSSTSSSSILNEANHSANGLPILEKISIVLGSPRRPVGENSIIRANNTDSPLKNEDARLPKLVLENHIHSSNSKENSLEKVDEPLKADSSVTNEDTKSNVLNEKSKVATKRKTSARSRRRPKSRKIRGDSDSDFEPFSQSQAGGSRGRADARALIRRVQQKVSNKKSIAGVTSDTPGGTSADIAMRRKYLESPFLCLCQAGGTVSSLMKTSDNFTKYNCIPSGSKIVCNNSTTNNELIDMNSSFSAHIINPALRDLSVQQVNGYFSHCTIPVSCPFKANLTGSASIKLDKHDVGMESRSILTGKHKFHLDRFHNSVRNLCRSQLMCKFFTLGITYRPSGPLRVRDYQFPTSVNPNSLWICAFCGEDNNYTEIGCLYGPYWLTEADMKQLPSELIYDSTNEYQSPDTVTHSNTPITPVSRRARSIEKAIRSGVITSTTTRSAAAQGRPTAANTGFLRLVIKASNSTINNDHSPTKNPPDLSKITNSCRPRVGSNGEVWFHFECVLWAPGTYVNGNGVIGGLGDALQLALNAHCSHCQRPGAILSCCNRGCNLSYHYQCAHRAGKRVKLGV</sequence>
<keyword evidence="2" id="KW-0479">Metal-binding</keyword>
<evidence type="ECO:0000256" key="3">
    <source>
        <dbReference type="ARBA" id="ARBA00022771"/>
    </source>
</evidence>
<feature type="compositionally biased region" description="Low complexity" evidence="5">
    <location>
        <begin position="144"/>
        <end position="153"/>
    </location>
</feature>
<evidence type="ECO:0000313" key="7">
    <source>
        <dbReference type="Proteomes" id="UP000277204"/>
    </source>
</evidence>
<organism evidence="6 7">
    <name type="scientific">Schistosoma margrebowiei</name>
    <dbReference type="NCBI Taxonomy" id="48269"/>
    <lineage>
        <taxon>Eukaryota</taxon>
        <taxon>Metazoa</taxon>
        <taxon>Spiralia</taxon>
        <taxon>Lophotrochozoa</taxon>
        <taxon>Platyhelminthes</taxon>
        <taxon>Trematoda</taxon>
        <taxon>Digenea</taxon>
        <taxon>Strigeidida</taxon>
        <taxon>Schistosomatoidea</taxon>
        <taxon>Schistosomatidae</taxon>
        <taxon>Schistosoma</taxon>
    </lineage>
</organism>
<keyword evidence="3" id="KW-0863">Zinc-finger</keyword>
<evidence type="ECO:0000256" key="5">
    <source>
        <dbReference type="SAM" id="MobiDB-lite"/>
    </source>
</evidence>
<dbReference type="GO" id="GO:0005634">
    <property type="term" value="C:nucleus"/>
    <property type="evidence" value="ECO:0007669"/>
    <property type="project" value="TreeGrafter"/>
</dbReference>
<dbReference type="Pfam" id="PF13771">
    <property type="entry name" value="zf-HC5HC2H"/>
    <property type="match status" value="1"/>
</dbReference>
<protein>
    <submittedName>
        <fullName evidence="6">Uncharacterized protein</fullName>
    </submittedName>
</protein>
<feature type="region of interest" description="Disordered" evidence="5">
    <location>
        <begin position="103"/>
        <end position="205"/>
    </location>
</feature>
<evidence type="ECO:0000313" key="6">
    <source>
        <dbReference type="EMBL" id="VDO58977.1"/>
    </source>
</evidence>
<gene>
    <name evidence="6" type="ORF">SMRZ_LOCUS3727</name>
</gene>
<reference evidence="6 7" key="1">
    <citation type="submission" date="2018-11" db="EMBL/GenBank/DDBJ databases">
        <authorList>
            <consortium name="Pathogen Informatics"/>
        </authorList>
    </citation>
    <scope>NUCLEOTIDE SEQUENCE [LARGE SCALE GENOMIC DNA]</scope>
    <source>
        <strain evidence="6 7">Zambia</strain>
    </source>
</reference>
<feature type="compositionally biased region" description="Basic and acidic residues" evidence="5">
    <location>
        <begin position="271"/>
        <end position="281"/>
    </location>
</feature>
<dbReference type="GO" id="GO:0006357">
    <property type="term" value="P:regulation of transcription by RNA polymerase II"/>
    <property type="evidence" value="ECO:0007669"/>
    <property type="project" value="TreeGrafter"/>
</dbReference>
<proteinExistence type="predicted"/>
<keyword evidence="1" id="KW-0597">Phosphoprotein</keyword>
<accession>A0A183LIV2</accession>
<evidence type="ECO:0000256" key="4">
    <source>
        <dbReference type="ARBA" id="ARBA00022833"/>
    </source>
</evidence>
<feature type="compositionally biased region" description="Basic residues" evidence="5">
    <location>
        <begin position="302"/>
        <end position="320"/>
    </location>
</feature>
<dbReference type="GO" id="GO:0008270">
    <property type="term" value="F:zinc ion binding"/>
    <property type="evidence" value="ECO:0007669"/>
    <property type="project" value="UniProtKB-KW"/>
</dbReference>
<feature type="region of interest" description="Disordered" evidence="5">
    <location>
        <begin position="228"/>
        <end position="249"/>
    </location>
</feature>
<feature type="compositionally biased region" description="Low complexity" evidence="5">
    <location>
        <begin position="111"/>
        <end position="129"/>
    </location>
</feature>
<feature type="compositionally biased region" description="Polar residues" evidence="5">
    <location>
        <begin position="284"/>
        <end position="297"/>
    </location>
</feature>
<keyword evidence="7" id="KW-1185">Reference proteome</keyword>
<dbReference type="AlphaFoldDB" id="A0A183LIV2"/>
<dbReference type="PANTHER" id="PTHR14955:SF4">
    <property type="entry name" value="PHD-TYPE DOMAIN-CONTAINING PROTEIN"/>
    <property type="match status" value="1"/>
</dbReference>
<dbReference type="STRING" id="48269.A0A183LIV2"/>
<evidence type="ECO:0000256" key="1">
    <source>
        <dbReference type="ARBA" id="ARBA00022553"/>
    </source>
</evidence>
<dbReference type="Proteomes" id="UP000277204">
    <property type="component" value="Unassembled WGS sequence"/>
</dbReference>
<dbReference type="InterPro" id="IPR052440">
    <property type="entry name" value="Trans_Reg/Chrom_Remod"/>
</dbReference>